<dbReference type="PROSITE" id="PS50878">
    <property type="entry name" value="RT_POL"/>
    <property type="match status" value="1"/>
</dbReference>
<feature type="domain" description="Reverse transcriptase" evidence="4">
    <location>
        <begin position="194"/>
        <end position="380"/>
    </location>
</feature>
<dbReference type="PANTHER" id="PTHR37984:SF5">
    <property type="entry name" value="PROTEIN NYNRIN-LIKE"/>
    <property type="match status" value="1"/>
</dbReference>
<dbReference type="InterPro" id="IPR050951">
    <property type="entry name" value="Retrovirus_Pol_polyprotein"/>
</dbReference>
<name>A0AAV7XWJ3_9NEOP</name>
<dbReference type="Gene3D" id="3.30.70.270">
    <property type="match status" value="2"/>
</dbReference>
<feature type="coiled-coil region" evidence="3">
    <location>
        <begin position="963"/>
        <end position="990"/>
    </location>
</feature>
<evidence type="ECO:0000256" key="1">
    <source>
        <dbReference type="ARBA" id="ARBA00012493"/>
    </source>
</evidence>
<dbReference type="PANTHER" id="PTHR37984">
    <property type="entry name" value="PROTEIN CBG26694"/>
    <property type="match status" value="1"/>
</dbReference>
<dbReference type="InterPro" id="IPR041577">
    <property type="entry name" value="RT_RNaseH_2"/>
</dbReference>
<keyword evidence="3" id="KW-0175">Coiled coil</keyword>
<dbReference type="SUPFAM" id="SSF53098">
    <property type="entry name" value="Ribonuclease H-like"/>
    <property type="match status" value="1"/>
</dbReference>
<dbReference type="GO" id="GO:0042575">
    <property type="term" value="C:DNA polymerase complex"/>
    <property type="evidence" value="ECO:0007669"/>
    <property type="project" value="UniProtKB-ARBA"/>
</dbReference>
<gene>
    <name evidence="6" type="ORF">ONE63_008049</name>
</gene>
<evidence type="ECO:0000256" key="2">
    <source>
        <dbReference type="ARBA" id="ARBA00023268"/>
    </source>
</evidence>
<dbReference type="SUPFAM" id="SSF56672">
    <property type="entry name" value="DNA/RNA polymerases"/>
    <property type="match status" value="1"/>
</dbReference>
<proteinExistence type="predicted"/>
<dbReference type="InterPro" id="IPR001584">
    <property type="entry name" value="Integrase_cat-core"/>
</dbReference>
<protein>
    <recommendedName>
        <fullName evidence="1">RNA-directed DNA polymerase</fullName>
        <ecNumber evidence="1">2.7.7.49</ecNumber>
    </recommendedName>
</protein>
<feature type="coiled-coil region" evidence="3">
    <location>
        <begin position="630"/>
        <end position="691"/>
    </location>
</feature>
<dbReference type="Proteomes" id="UP001075354">
    <property type="component" value="Chromosome 5"/>
</dbReference>
<sequence length="1073" mass="125422">MEVDKFYSGPTFVKPVKQVAIPPRTVRWVKVTTTPHQLFEDTTFVGNPKLLKHYKLMVSDFVLGPGERKFIQITNLSNKQQEVNLELNLAVDSEYEEIFYPFPEEVSSVEVQDNVQEKFEFNLNEELTEEQKQKAMELLRKYSHVFVSHVSELKRCKYPPIKIDYDKTKVVRQRNYRMSPDEKDFVENYIKDHLKADLVEYCTSVYSTPILVVKKPNHTKDNPSFRLVQDFRKTNKILTDIKYPIPDQQELIDSFQGKYWHSVTDNCSGYTQLTLHPSCRDITAFDSPSGSRLRWKGMPQGLSVAPALYALAMDHLLMKMKKMKKVLNYFDDTHIGTETFEQHLEVLEEYFQLLEEFDIKLNIKKSTFFQKKVTFLGLELDGKTVSVSRKRIDAIRKIKPPQNKDQLRSVLGIFNYNRKFIKSYTTIAQPLNELLKQEVEFEWTDSQQNAFDQIKNILSNPPSLRLYNPKSNNRVCGDASYQGLGCSLYQQDPDTKRYAPVAFAGRKLKDSEKKLPIYYLECAALVYAFVVFRCYLQNRNVETEVLTDHQSLQSLLSTDKPEGPIAKHIMFLSEFKFTIKYRPGKKNLDADTLSRHPVEETENTVDEMVDELFPERVQQSSYVNPVTTRGQLAKEQKAEEQAKLLDLRNEAEDNSEILNFVLNKSSIVRDLQQSDQELAVIIQQLQEQTEDREDPNFKLKDGLLYRKHDNKLLIVVPRSCRKYILAEFHDNRGHRRHKHLMENILTTFWWQTINKDALTYVQSCHFCMTTENNPMMKPGFLKPVTPKRMFSDISCDFVGEFKASKNKNKHFCVIVDAYTKYMWTKPVKTADTVNAIQCLEEFTLSYGICDTYTSDSASYFTSFVFQEMLSKWDVFHNAFRKIPHCNGQCERSIQSLKKILCEFLLQFEEDWESYLQLATFFYNINYHDTIKCSPFYAVHGFHPVVPGILQLLPASEEKLNIQIKNHTNFLENLKSRIELAQAKTKEYYDKGRKQVTYSIGQLVRVKNEADDLSWPNKKVNWIGPYKVVGKKSSHFYYVMVQEKDSQGGQREVVKEYHLINMRPYNERPPELIT</sequence>
<organism evidence="6 7">
    <name type="scientific">Megalurothrips usitatus</name>
    <name type="common">bean blossom thrips</name>
    <dbReference type="NCBI Taxonomy" id="439358"/>
    <lineage>
        <taxon>Eukaryota</taxon>
        <taxon>Metazoa</taxon>
        <taxon>Ecdysozoa</taxon>
        <taxon>Arthropoda</taxon>
        <taxon>Hexapoda</taxon>
        <taxon>Insecta</taxon>
        <taxon>Pterygota</taxon>
        <taxon>Neoptera</taxon>
        <taxon>Paraneoptera</taxon>
        <taxon>Thysanoptera</taxon>
        <taxon>Terebrantia</taxon>
        <taxon>Thripoidea</taxon>
        <taxon>Thripidae</taxon>
        <taxon>Megalurothrips</taxon>
    </lineage>
</organism>
<dbReference type="EC" id="2.7.7.49" evidence="1"/>
<dbReference type="InterPro" id="IPR036397">
    <property type="entry name" value="RNaseH_sf"/>
</dbReference>
<comment type="caution">
    <text evidence="6">The sequence shown here is derived from an EMBL/GenBank/DDBJ whole genome shotgun (WGS) entry which is preliminary data.</text>
</comment>
<dbReference type="PROSITE" id="PS50994">
    <property type="entry name" value="INTEGRASE"/>
    <property type="match status" value="1"/>
</dbReference>
<dbReference type="EMBL" id="JAPTSV010000005">
    <property type="protein sequence ID" value="KAJ1528135.1"/>
    <property type="molecule type" value="Genomic_DNA"/>
</dbReference>
<evidence type="ECO:0000313" key="7">
    <source>
        <dbReference type="Proteomes" id="UP001075354"/>
    </source>
</evidence>
<keyword evidence="2" id="KW-0511">Multifunctional enzyme</keyword>
<reference evidence="6" key="1">
    <citation type="submission" date="2022-12" db="EMBL/GenBank/DDBJ databases">
        <title>Chromosome-level genome assembly of the bean flower thrips Megalurothrips usitatus.</title>
        <authorList>
            <person name="Ma L."/>
            <person name="Liu Q."/>
            <person name="Li H."/>
            <person name="Cai W."/>
        </authorList>
    </citation>
    <scope>NUCLEOTIDE SEQUENCE</scope>
    <source>
        <strain evidence="6">Cailab_2022a</strain>
    </source>
</reference>
<dbReference type="Gene3D" id="3.30.420.10">
    <property type="entry name" value="Ribonuclease H-like superfamily/Ribonuclease H"/>
    <property type="match status" value="1"/>
</dbReference>
<accession>A0AAV7XWJ3</accession>
<dbReference type="CDD" id="cd09274">
    <property type="entry name" value="RNase_HI_RT_Ty3"/>
    <property type="match status" value="1"/>
</dbReference>
<dbReference type="GO" id="GO:0003676">
    <property type="term" value="F:nucleic acid binding"/>
    <property type="evidence" value="ECO:0007669"/>
    <property type="project" value="InterPro"/>
</dbReference>
<dbReference type="InterPro" id="IPR000477">
    <property type="entry name" value="RT_dom"/>
</dbReference>
<dbReference type="Gene3D" id="3.10.10.10">
    <property type="entry name" value="HIV Type 1 Reverse Transcriptase, subunit A, domain 1"/>
    <property type="match status" value="1"/>
</dbReference>
<dbReference type="GO" id="GO:0003964">
    <property type="term" value="F:RNA-directed DNA polymerase activity"/>
    <property type="evidence" value="ECO:0007669"/>
    <property type="project" value="UniProtKB-EC"/>
</dbReference>
<dbReference type="AlphaFoldDB" id="A0AAV7XWJ3"/>
<dbReference type="InterPro" id="IPR041588">
    <property type="entry name" value="Integrase_H2C2"/>
</dbReference>
<dbReference type="InterPro" id="IPR043502">
    <property type="entry name" value="DNA/RNA_pol_sf"/>
</dbReference>
<dbReference type="FunFam" id="3.30.70.270:FF:000023">
    <property type="entry name" value="Pol"/>
    <property type="match status" value="1"/>
</dbReference>
<evidence type="ECO:0000313" key="6">
    <source>
        <dbReference type="EMBL" id="KAJ1528135.1"/>
    </source>
</evidence>
<evidence type="ECO:0000259" key="5">
    <source>
        <dbReference type="PROSITE" id="PS50994"/>
    </source>
</evidence>
<dbReference type="CDD" id="cd01647">
    <property type="entry name" value="RT_LTR"/>
    <property type="match status" value="1"/>
</dbReference>
<dbReference type="Pfam" id="PF17919">
    <property type="entry name" value="RT_RNaseH_2"/>
    <property type="match status" value="1"/>
</dbReference>
<dbReference type="FunFam" id="1.10.340.70:FF:000001">
    <property type="entry name" value="Retrovirus-related Pol polyprotein from transposon gypsy-like Protein"/>
    <property type="match status" value="1"/>
</dbReference>
<dbReference type="Pfam" id="PF17921">
    <property type="entry name" value="Integrase_H2C2"/>
    <property type="match status" value="1"/>
</dbReference>
<dbReference type="Pfam" id="PF00078">
    <property type="entry name" value="RVT_1"/>
    <property type="match status" value="1"/>
</dbReference>
<dbReference type="InterPro" id="IPR012337">
    <property type="entry name" value="RNaseH-like_sf"/>
</dbReference>
<feature type="domain" description="Integrase catalytic" evidence="5">
    <location>
        <begin position="782"/>
        <end position="942"/>
    </location>
</feature>
<dbReference type="GO" id="GO:0015074">
    <property type="term" value="P:DNA integration"/>
    <property type="evidence" value="ECO:0007669"/>
    <property type="project" value="InterPro"/>
</dbReference>
<keyword evidence="7" id="KW-1185">Reference proteome</keyword>
<dbReference type="InterPro" id="IPR043128">
    <property type="entry name" value="Rev_trsase/Diguanyl_cyclase"/>
</dbReference>
<evidence type="ECO:0000259" key="4">
    <source>
        <dbReference type="PROSITE" id="PS50878"/>
    </source>
</evidence>
<dbReference type="Pfam" id="PF00665">
    <property type="entry name" value="rve"/>
    <property type="match status" value="1"/>
</dbReference>
<dbReference type="Gene3D" id="1.10.340.70">
    <property type="match status" value="1"/>
</dbReference>
<evidence type="ECO:0000256" key="3">
    <source>
        <dbReference type="SAM" id="Coils"/>
    </source>
</evidence>